<dbReference type="Proteomes" id="UP000282971">
    <property type="component" value="Unassembled WGS sequence"/>
</dbReference>
<dbReference type="SUPFAM" id="SSF141371">
    <property type="entry name" value="PilZ domain-like"/>
    <property type="match status" value="1"/>
</dbReference>
<protein>
    <submittedName>
        <fullName evidence="2">PilZ domain-containing protein</fullName>
    </submittedName>
</protein>
<accession>A0A437M9E8</accession>
<dbReference type="Pfam" id="PF07238">
    <property type="entry name" value="PilZ"/>
    <property type="match status" value="1"/>
</dbReference>
<dbReference type="GO" id="GO:0035438">
    <property type="term" value="F:cyclic-di-GMP binding"/>
    <property type="evidence" value="ECO:0007669"/>
    <property type="project" value="InterPro"/>
</dbReference>
<dbReference type="OrthoDB" id="7564913at2"/>
<evidence type="ECO:0000259" key="1">
    <source>
        <dbReference type="Pfam" id="PF07238"/>
    </source>
</evidence>
<evidence type="ECO:0000313" key="2">
    <source>
        <dbReference type="EMBL" id="RVT94263.1"/>
    </source>
</evidence>
<feature type="domain" description="PilZ" evidence="1">
    <location>
        <begin position="13"/>
        <end position="90"/>
    </location>
</feature>
<dbReference type="RefSeq" id="WP_127743584.1">
    <property type="nucleotide sequence ID" value="NZ_SACN01000001.1"/>
</dbReference>
<reference evidence="2 3" key="1">
    <citation type="submission" date="2019-01" db="EMBL/GenBank/DDBJ databases">
        <authorList>
            <person name="Chen W.-M."/>
        </authorList>
    </citation>
    <scope>NUCLEOTIDE SEQUENCE [LARGE SCALE GENOMIC DNA]</scope>
    <source>
        <strain evidence="2 3">CCP-7</strain>
    </source>
</reference>
<organism evidence="2 3">
    <name type="scientific">Sphingomonas crocodyli</name>
    <dbReference type="NCBI Taxonomy" id="1979270"/>
    <lineage>
        <taxon>Bacteria</taxon>
        <taxon>Pseudomonadati</taxon>
        <taxon>Pseudomonadota</taxon>
        <taxon>Alphaproteobacteria</taxon>
        <taxon>Sphingomonadales</taxon>
        <taxon>Sphingomonadaceae</taxon>
        <taxon>Sphingomonas</taxon>
    </lineage>
</organism>
<dbReference type="AlphaFoldDB" id="A0A437M9E8"/>
<dbReference type="InterPro" id="IPR009875">
    <property type="entry name" value="PilZ_domain"/>
</dbReference>
<name>A0A437M9E8_9SPHN</name>
<comment type="caution">
    <text evidence="2">The sequence shown here is derived from an EMBL/GenBank/DDBJ whole genome shotgun (WGS) entry which is preliminary data.</text>
</comment>
<gene>
    <name evidence="2" type="ORF">EOD43_10560</name>
</gene>
<sequence>MTFDNDSDESEARRYGRHRIMLAVNIYSVHGELGGVLLDVSRGGAMLNAHPPLPVGCKLVIERQHLEVPATVRWVEGNRFGIQFDDPLSELEVLSIVTKARQRDAA</sequence>
<dbReference type="EMBL" id="SACN01000001">
    <property type="protein sequence ID" value="RVT94263.1"/>
    <property type="molecule type" value="Genomic_DNA"/>
</dbReference>
<evidence type="ECO:0000313" key="3">
    <source>
        <dbReference type="Proteomes" id="UP000282971"/>
    </source>
</evidence>
<dbReference type="Gene3D" id="2.40.10.220">
    <property type="entry name" value="predicted glycosyltransferase like domains"/>
    <property type="match status" value="1"/>
</dbReference>
<keyword evidence="3" id="KW-1185">Reference proteome</keyword>
<proteinExistence type="predicted"/>